<evidence type="ECO:0000256" key="3">
    <source>
        <dbReference type="ARBA" id="ARBA00022884"/>
    </source>
</evidence>
<feature type="region of interest" description="Disordered" evidence="4">
    <location>
        <begin position="483"/>
        <end position="551"/>
    </location>
</feature>
<dbReference type="PANTHER" id="PTHR12515:SF5">
    <property type="entry name" value="PROTEIN SMAUG"/>
    <property type="match status" value="1"/>
</dbReference>
<evidence type="ECO:0000259" key="5">
    <source>
        <dbReference type="PROSITE" id="PS50105"/>
    </source>
</evidence>
<keyword evidence="2" id="KW-0963">Cytoplasm</keyword>
<comment type="caution">
    <text evidence="6">The sequence shown here is derived from an EMBL/GenBank/DDBJ whole genome shotgun (WGS) entry which is preliminary data.</text>
</comment>
<accession>A0ABR4NJY4</accession>
<feature type="compositionally biased region" description="Low complexity" evidence="4">
    <location>
        <begin position="244"/>
        <end position="254"/>
    </location>
</feature>
<feature type="region of interest" description="Disordered" evidence="4">
    <location>
        <begin position="141"/>
        <end position="180"/>
    </location>
</feature>
<feature type="compositionally biased region" description="Low complexity" evidence="4">
    <location>
        <begin position="141"/>
        <end position="167"/>
    </location>
</feature>
<evidence type="ECO:0000313" key="6">
    <source>
        <dbReference type="EMBL" id="KAL2919826.1"/>
    </source>
</evidence>
<keyword evidence="7" id="KW-1185">Reference proteome</keyword>
<feature type="compositionally biased region" description="Basic residues" evidence="4">
    <location>
        <begin position="535"/>
        <end position="546"/>
    </location>
</feature>
<dbReference type="InterPro" id="IPR013761">
    <property type="entry name" value="SAM/pointed_sf"/>
</dbReference>
<keyword evidence="3" id="KW-0694">RNA-binding</keyword>
<evidence type="ECO:0000256" key="1">
    <source>
        <dbReference type="ARBA" id="ARBA00004496"/>
    </source>
</evidence>
<feature type="region of interest" description="Disordered" evidence="4">
    <location>
        <begin position="587"/>
        <end position="613"/>
    </location>
</feature>
<evidence type="ECO:0000256" key="4">
    <source>
        <dbReference type="SAM" id="MobiDB-lite"/>
    </source>
</evidence>
<dbReference type="Proteomes" id="UP001527925">
    <property type="component" value="Unassembled WGS sequence"/>
</dbReference>
<evidence type="ECO:0000256" key="2">
    <source>
        <dbReference type="ARBA" id="ARBA00022490"/>
    </source>
</evidence>
<dbReference type="InterPro" id="IPR050897">
    <property type="entry name" value="SMAUG/VTS1_RNA-bind"/>
</dbReference>
<reference evidence="6 7" key="1">
    <citation type="submission" date="2023-09" db="EMBL/GenBank/DDBJ databases">
        <title>Pangenome analysis of Batrachochytrium dendrobatidis and related Chytrids.</title>
        <authorList>
            <person name="Yacoub M.N."/>
            <person name="Stajich J.E."/>
            <person name="James T.Y."/>
        </authorList>
    </citation>
    <scope>NUCLEOTIDE SEQUENCE [LARGE SCALE GENOMIC DNA]</scope>
    <source>
        <strain evidence="6 7">JEL0888</strain>
    </source>
</reference>
<dbReference type="Pfam" id="PF07647">
    <property type="entry name" value="SAM_2"/>
    <property type="match status" value="1"/>
</dbReference>
<feature type="region of interest" description="Disordered" evidence="4">
    <location>
        <begin position="224"/>
        <end position="254"/>
    </location>
</feature>
<proteinExistence type="predicted"/>
<sequence length="688" mass="69371">MASSQRPHSDLLPAAPAPLGRPVSANLEQGKPKPAAVAAAAAVRPASEILAATYKSPEAEAIDRWFEDLSYYERTLEQMARTKLDDHFREELRAIEQWFTVLSEPERTTALYSLLQKSTQVQVRFFITVLQQIAQRDQLAGPLSPAPAATSSALQTPKGAAPAAPAGRDPEAVADDDFVGKIPGMRSSRRLYNRHSVPSDETYAHILGALGSGDSFMVVPDAASAASAPPGAGAGTGGGGGSSASGSASGVAGSRLSRDDVDFADDFVASAYPAAPNGKHTSGSSTGSGLGPIGAVPSAIRPKTPVDDPIASAAWSILPPAVSERTTSLGMSADQPRIGARTTSTQAALLAGSPVSLDGGLAAFRSALSPSRPVSPGLGPIHPPASPGPGGFIGAAIIPPRSSAIPGGAASIGMPLAAGPSSLTAAIVGTPAAPASSPSVAVAAIGASSASAAAAGAVSAGSGLAPSAVAAAALATVPAGLAHSNSHQSASSTGTAASGLAGSAGTASSMLSTGSGGLPNNSSSTPGAVADHITPHHHHHHHHHHTTTTTTPLSWNQIAAMPPPATAAAAATAASAIYAGSEFSDDGGDFEHGDARSRSGTGGPHHKEKGKIPESVDLEAIKDIPSWLRSLRLHKYTPIFENDDWRTMIKLSEDDLIRRGVAALGARRKMLKVFELVRKELSAKGVDV</sequence>
<feature type="domain" description="SAM" evidence="5">
    <location>
        <begin position="619"/>
        <end position="680"/>
    </location>
</feature>
<feature type="region of interest" description="Disordered" evidence="4">
    <location>
        <begin position="1"/>
        <end position="31"/>
    </location>
</feature>
<dbReference type="EMBL" id="JADGIZ020000002">
    <property type="protein sequence ID" value="KAL2919826.1"/>
    <property type="molecule type" value="Genomic_DNA"/>
</dbReference>
<evidence type="ECO:0000313" key="7">
    <source>
        <dbReference type="Proteomes" id="UP001527925"/>
    </source>
</evidence>
<dbReference type="GO" id="GO:0003677">
    <property type="term" value="F:DNA binding"/>
    <property type="evidence" value="ECO:0007669"/>
    <property type="project" value="UniProtKB-KW"/>
</dbReference>
<dbReference type="InterPro" id="IPR001660">
    <property type="entry name" value="SAM"/>
</dbReference>
<dbReference type="SUPFAM" id="SSF47769">
    <property type="entry name" value="SAM/Pointed domain"/>
    <property type="match status" value="1"/>
</dbReference>
<protein>
    <submittedName>
        <fullName evidence="6">Flap-structured DNA-binding and RNA-binding protein</fullName>
    </submittedName>
</protein>
<feature type="region of interest" description="Disordered" evidence="4">
    <location>
        <begin position="272"/>
        <end position="304"/>
    </location>
</feature>
<name>A0ABR4NJY4_9FUNG</name>
<keyword evidence="6" id="KW-0238">DNA-binding</keyword>
<dbReference type="Gene3D" id="1.10.150.50">
    <property type="entry name" value="Transcription Factor, Ets-1"/>
    <property type="match status" value="1"/>
</dbReference>
<dbReference type="InterPro" id="IPR057327">
    <property type="entry name" value="Vts1_dom"/>
</dbReference>
<organism evidence="6 7">
    <name type="scientific">Polyrhizophydium stewartii</name>
    <dbReference type="NCBI Taxonomy" id="2732419"/>
    <lineage>
        <taxon>Eukaryota</taxon>
        <taxon>Fungi</taxon>
        <taxon>Fungi incertae sedis</taxon>
        <taxon>Chytridiomycota</taxon>
        <taxon>Chytridiomycota incertae sedis</taxon>
        <taxon>Chytridiomycetes</taxon>
        <taxon>Rhizophydiales</taxon>
        <taxon>Rhizophydiales incertae sedis</taxon>
        <taxon>Polyrhizophydium</taxon>
    </lineage>
</organism>
<dbReference type="PROSITE" id="PS50105">
    <property type="entry name" value="SAM_DOMAIN"/>
    <property type="match status" value="1"/>
</dbReference>
<feature type="compositionally biased region" description="Low complexity" evidence="4">
    <location>
        <begin position="489"/>
        <end position="513"/>
    </location>
</feature>
<comment type="subcellular location">
    <subcellularLocation>
        <location evidence="1">Cytoplasm</location>
    </subcellularLocation>
</comment>
<dbReference type="PANTHER" id="PTHR12515">
    <property type="entry name" value="STERILE ALPHA MOTIF DOMAIN CONTAINING PROTEIN 4-RELATED"/>
    <property type="match status" value="1"/>
</dbReference>
<dbReference type="SMART" id="SM00454">
    <property type="entry name" value="SAM"/>
    <property type="match status" value="1"/>
</dbReference>
<dbReference type="Pfam" id="PF25479">
    <property type="entry name" value="Vts1"/>
    <property type="match status" value="1"/>
</dbReference>
<gene>
    <name evidence="6" type="primary">VTS1</name>
    <name evidence="6" type="ORF">HK105_200743</name>
</gene>
<feature type="compositionally biased region" description="Gly residues" evidence="4">
    <location>
        <begin position="232"/>
        <end position="243"/>
    </location>
</feature>